<organism evidence="3 4">
    <name type="scientific">Sphingomonas cynarae</name>
    <dbReference type="NCBI Taxonomy" id="930197"/>
    <lineage>
        <taxon>Bacteria</taxon>
        <taxon>Pseudomonadati</taxon>
        <taxon>Pseudomonadota</taxon>
        <taxon>Alphaproteobacteria</taxon>
        <taxon>Sphingomonadales</taxon>
        <taxon>Sphingomonadaceae</taxon>
        <taxon>Sphingomonas</taxon>
    </lineage>
</organism>
<feature type="transmembrane region" description="Helical" evidence="2">
    <location>
        <begin position="23"/>
        <end position="47"/>
    </location>
</feature>
<evidence type="ECO:0000313" key="3">
    <source>
        <dbReference type="EMBL" id="GAA3699959.1"/>
    </source>
</evidence>
<accession>A0ABP7D2I6</accession>
<evidence type="ECO:0000313" key="4">
    <source>
        <dbReference type="Proteomes" id="UP001500523"/>
    </source>
</evidence>
<keyword evidence="2" id="KW-0812">Transmembrane</keyword>
<proteinExistence type="predicted"/>
<evidence type="ECO:0008006" key="5">
    <source>
        <dbReference type="Google" id="ProtNLM"/>
    </source>
</evidence>
<dbReference type="RefSeq" id="WP_344692064.1">
    <property type="nucleotide sequence ID" value="NZ_BAABBF010000002.1"/>
</dbReference>
<dbReference type="Gene3D" id="1.10.150.20">
    <property type="entry name" value="5' to 3' exonuclease, C-terminal subdomain"/>
    <property type="match status" value="1"/>
</dbReference>
<reference evidence="4" key="1">
    <citation type="journal article" date="2019" name="Int. J. Syst. Evol. Microbiol.">
        <title>The Global Catalogue of Microorganisms (GCM) 10K type strain sequencing project: providing services to taxonomists for standard genome sequencing and annotation.</title>
        <authorList>
            <consortium name="The Broad Institute Genomics Platform"/>
            <consortium name="The Broad Institute Genome Sequencing Center for Infectious Disease"/>
            <person name="Wu L."/>
            <person name="Ma J."/>
        </authorList>
    </citation>
    <scope>NUCLEOTIDE SEQUENCE [LARGE SCALE GENOMIC DNA]</scope>
    <source>
        <strain evidence="4">JCM 17498</strain>
    </source>
</reference>
<keyword evidence="4" id="KW-1185">Reference proteome</keyword>
<feature type="region of interest" description="Disordered" evidence="1">
    <location>
        <begin position="78"/>
        <end position="108"/>
    </location>
</feature>
<evidence type="ECO:0000256" key="2">
    <source>
        <dbReference type="SAM" id="Phobius"/>
    </source>
</evidence>
<protein>
    <recommendedName>
        <fullName evidence="5">Flap endonuclease-1-like 5' DNA nuclease</fullName>
    </recommendedName>
</protein>
<sequence>MNDTSATSSTTGQSGASLLPDGIGAITTVHLVLMALVAIAAIAIIIVGMRRAAARRHAERKVESNARDAGVPTIEEAATPASEPAPITPPPPPPAPVPPPPAPPPPAPVAAAPVVPAPAPMPAPATPAPVAPPPVERAAPEPTPLADEPIAAAAPFDASPATVATTEPAPVGLTPIEMPARPEPAQAPATDPADTPVTILKGLGPKLEARLAALGITTVGQLASLSPAEAASLDAQLGPFTGRMARDRWLEQARLLASGDRAGFEAAFGRL</sequence>
<evidence type="ECO:0000256" key="1">
    <source>
        <dbReference type="SAM" id="MobiDB-lite"/>
    </source>
</evidence>
<dbReference type="Proteomes" id="UP001500523">
    <property type="component" value="Unassembled WGS sequence"/>
</dbReference>
<keyword evidence="2" id="KW-0472">Membrane</keyword>
<feature type="compositionally biased region" description="Pro residues" evidence="1">
    <location>
        <begin position="86"/>
        <end position="108"/>
    </location>
</feature>
<feature type="compositionally biased region" description="Low complexity" evidence="1">
    <location>
        <begin position="1"/>
        <end position="17"/>
    </location>
</feature>
<gene>
    <name evidence="3" type="ORF">GCM10022268_07570</name>
</gene>
<comment type="caution">
    <text evidence="3">The sequence shown here is derived from an EMBL/GenBank/DDBJ whole genome shotgun (WGS) entry which is preliminary data.</text>
</comment>
<name>A0ABP7D2I6_9SPHN</name>
<feature type="region of interest" description="Disordered" evidence="1">
    <location>
        <begin position="1"/>
        <end position="20"/>
    </location>
</feature>
<keyword evidence="2" id="KW-1133">Transmembrane helix</keyword>
<dbReference type="EMBL" id="BAABBF010000002">
    <property type="protein sequence ID" value="GAA3699959.1"/>
    <property type="molecule type" value="Genomic_DNA"/>
</dbReference>